<feature type="transmembrane region" description="Helical" evidence="1">
    <location>
        <begin position="28"/>
        <end position="48"/>
    </location>
</feature>
<keyword evidence="1" id="KW-0472">Membrane</keyword>
<feature type="transmembrane region" description="Helical" evidence="1">
    <location>
        <begin position="7"/>
        <end position="22"/>
    </location>
</feature>
<keyword evidence="1" id="KW-1133">Transmembrane helix</keyword>
<reference evidence="2 3" key="1">
    <citation type="submission" date="2021-06" db="EMBL/GenBank/DDBJ databases">
        <title>Whole genome sequences of Flavobacterium sp. KK2020170 and assembly.</title>
        <authorList>
            <person name="Kitahara K."/>
            <person name="Miyoshi S."/>
            <person name="Uesaka K."/>
        </authorList>
    </citation>
    <scope>NUCLEOTIDE SEQUENCE [LARGE SCALE GENOMIC DNA]</scope>
    <source>
        <strain evidence="2 3">KK2020170</strain>
    </source>
</reference>
<sequence>MKTEKVLFAIFIIGLIFKYNLWPGGSVITILGLLGIAFCYFPLGFYFINDKPVFKKKVGLSILYGWLLSIALIGILFKIMFWPGAGPMLIIGGISLIPLLIVAIVLNNKSDEESKVFNRNLLIRTSIITFLTFSFFLMPSESILKFQYRNDPKLYELKLNELNSDNSEEAYNKTQEYLNEKENEEN</sequence>
<proteinExistence type="predicted"/>
<accession>A0ABM7S6D6</accession>
<keyword evidence="3" id="KW-1185">Reference proteome</keyword>
<feature type="transmembrane region" description="Helical" evidence="1">
    <location>
        <begin position="60"/>
        <end position="82"/>
    </location>
</feature>
<feature type="transmembrane region" description="Helical" evidence="1">
    <location>
        <begin position="121"/>
        <end position="138"/>
    </location>
</feature>
<evidence type="ECO:0000313" key="3">
    <source>
        <dbReference type="Proteomes" id="UP000825258"/>
    </source>
</evidence>
<dbReference type="RefSeq" id="WP_221258230.1">
    <property type="nucleotide sequence ID" value="NZ_AP024749.1"/>
</dbReference>
<dbReference type="Proteomes" id="UP000825258">
    <property type="component" value="Chromosome"/>
</dbReference>
<feature type="transmembrane region" description="Helical" evidence="1">
    <location>
        <begin position="88"/>
        <end position="109"/>
    </location>
</feature>
<keyword evidence="1" id="KW-0812">Transmembrane</keyword>
<evidence type="ECO:0000256" key="1">
    <source>
        <dbReference type="SAM" id="Phobius"/>
    </source>
</evidence>
<organism evidence="2 3">
    <name type="scientific">Flavobacterium okayamense</name>
    <dbReference type="NCBI Taxonomy" id="2830782"/>
    <lineage>
        <taxon>Bacteria</taxon>
        <taxon>Pseudomonadati</taxon>
        <taxon>Bacteroidota</taxon>
        <taxon>Flavobacteriia</taxon>
        <taxon>Flavobacteriales</taxon>
        <taxon>Flavobacteriaceae</taxon>
        <taxon>Flavobacterium</taxon>
    </lineage>
</organism>
<evidence type="ECO:0008006" key="4">
    <source>
        <dbReference type="Google" id="ProtNLM"/>
    </source>
</evidence>
<protein>
    <recommendedName>
        <fullName evidence="4">DUF1616 domain-containing protein</fullName>
    </recommendedName>
</protein>
<name>A0ABM7S6D6_9FLAO</name>
<evidence type="ECO:0000313" key="2">
    <source>
        <dbReference type="EMBL" id="BCY29137.1"/>
    </source>
</evidence>
<gene>
    <name evidence="2" type="ORF">KK2020170_20050</name>
</gene>
<dbReference type="EMBL" id="AP024749">
    <property type="protein sequence ID" value="BCY29137.1"/>
    <property type="molecule type" value="Genomic_DNA"/>
</dbReference>